<dbReference type="RefSeq" id="WP_160764032.1">
    <property type="nucleotide sequence ID" value="NZ_WUPT01000002.1"/>
</dbReference>
<accession>A0A7C9II14</accession>
<dbReference type="InterPro" id="IPR000595">
    <property type="entry name" value="cNMP-bd_dom"/>
</dbReference>
<comment type="caution">
    <text evidence="2">The sequence shown here is derived from an EMBL/GenBank/DDBJ whole genome shotgun (WGS) entry which is preliminary data.</text>
</comment>
<dbReference type="CDD" id="cd00038">
    <property type="entry name" value="CAP_ED"/>
    <property type="match status" value="1"/>
</dbReference>
<evidence type="ECO:0000313" key="3">
    <source>
        <dbReference type="Proteomes" id="UP000480350"/>
    </source>
</evidence>
<dbReference type="Gene3D" id="2.60.120.10">
    <property type="entry name" value="Jelly Rolls"/>
    <property type="match status" value="1"/>
</dbReference>
<dbReference type="SUPFAM" id="SSF51206">
    <property type="entry name" value="cAMP-binding domain-like"/>
    <property type="match status" value="1"/>
</dbReference>
<organism evidence="2 3">
    <name type="scientific">Kangsaoukella pontilimi</name>
    <dbReference type="NCBI Taxonomy" id="2691042"/>
    <lineage>
        <taxon>Bacteria</taxon>
        <taxon>Pseudomonadati</taxon>
        <taxon>Pseudomonadota</taxon>
        <taxon>Alphaproteobacteria</taxon>
        <taxon>Rhodobacterales</taxon>
        <taxon>Paracoccaceae</taxon>
        <taxon>Kangsaoukella</taxon>
    </lineage>
</organism>
<dbReference type="AlphaFoldDB" id="A0A7C9II14"/>
<protein>
    <submittedName>
        <fullName evidence="2">Cyclic nucleotide-binding domain-containing protein</fullName>
    </submittedName>
</protein>
<dbReference type="Proteomes" id="UP000480350">
    <property type="component" value="Unassembled WGS sequence"/>
</dbReference>
<name>A0A7C9II14_9RHOB</name>
<evidence type="ECO:0000259" key="1">
    <source>
        <dbReference type="Pfam" id="PF00027"/>
    </source>
</evidence>
<dbReference type="InterPro" id="IPR014710">
    <property type="entry name" value="RmlC-like_jellyroll"/>
</dbReference>
<keyword evidence="3" id="KW-1185">Reference proteome</keyword>
<gene>
    <name evidence="2" type="ORF">GQ651_09530</name>
</gene>
<dbReference type="EMBL" id="WUPT01000002">
    <property type="protein sequence ID" value="MXQ08082.1"/>
    <property type="molecule type" value="Genomic_DNA"/>
</dbReference>
<reference evidence="2 3" key="1">
    <citation type="submission" date="2019-12" db="EMBL/GenBank/DDBJ databases">
        <authorList>
            <person name="Lee S.D."/>
        </authorList>
    </citation>
    <scope>NUCLEOTIDE SEQUENCE [LARGE SCALE GENOMIC DNA]</scope>
    <source>
        <strain evidence="2 3">GH1-50</strain>
    </source>
</reference>
<feature type="domain" description="Cyclic nucleotide-binding" evidence="1">
    <location>
        <begin position="15"/>
        <end position="94"/>
    </location>
</feature>
<sequence>MSDVWSRIFTSAPTRALASGAVLFRRDDPIHSAYLLLEGSVRLERHLSDGTRLIIDRTVAPGLVARASLFVKRYHCDALCETSCRVAVLPRDTTLGALGEADLALAALADTAKDVQALRARLEVMRLKSVALRLDAYLDLHGVPARGGWVAVADWIGVTPPALYRELSKRRAAGEDL</sequence>
<proteinExistence type="predicted"/>
<dbReference type="InterPro" id="IPR018490">
    <property type="entry name" value="cNMP-bd_dom_sf"/>
</dbReference>
<dbReference type="Pfam" id="PF00027">
    <property type="entry name" value="cNMP_binding"/>
    <property type="match status" value="1"/>
</dbReference>
<evidence type="ECO:0000313" key="2">
    <source>
        <dbReference type="EMBL" id="MXQ08082.1"/>
    </source>
</evidence>
<reference evidence="2 3" key="2">
    <citation type="submission" date="2020-03" db="EMBL/GenBank/DDBJ databases">
        <title>Kangsaoukella pontilimi gen. nov., sp. nov., a new member of the family Rhodobacteraceae isolated from a tidal mudflat.</title>
        <authorList>
            <person name="Kim I.S."/>
        </authorList>
    </citation>
    <scope>NUCLEOTIDE SEQUENCE [LARGE SCALE GENOMIC DNA]</scope>
    <source>
        <strain evidence="2 3">GH1-50</strain>
    </source>
</reference>